<keyword evidence="1" id="KW-0963">Cytoplasm</keyword>
<evidence type="ECO:0000256" key="1">
    <source>
        <dbReference type="ARBA" id="ARBA00022490"/>
    </source>
</evidence>
<dbReference type="InterPro" id="IPR022968">
    <property type="entry name" value="Tsr3-like"/>
</dbReference>
<feature type="compositionally biased region" description="Basic and acidic residues" evidence="8">
    <location>
        <begin position="111"/>
        <end position="125"/>
    </location>
</feature>
<dbReference type="VEuPathDB" id="VectorBase:AALB20_035585"/>
<dbReference type="InterPro" id="IPR046347">
    <property type="entry name" value="bZIP_sf"/>
</dbReference>
<evidence type="ECO:0000256" key="2">
    <source>
        <dbReference type="ARBA" id="ARBA00022517"/>
    </source>
</evidence>
<keyword evidence="10" id="KW-1185">Reference proteome</keyword>
<name>A0A182F5K4_ANOAL</name>
<dbReference type="GO" id="GO:0003747">
    <property type="term" value="F:translation release factor activity"/>
    <property type="evidence" value="ECO:0007669"/>
    <property type="project" value="InterPro"/>
</dbReference>
<feature type="compositionally biased region" description="Acidic residues" evidence="8">
    <location>
        <begin position="129"/>
        <end position="143"/>
    </location>
</feature>
<dbReference type="Gene3D" id="1.20.5.170">
    <property type="match status" value="1"/>
</dbReference>
<dbReference type="Pfam" id="PF07716">
    <property type="entry name" value="bZIP_2"/>
    <property type="match status" value="1"/>
</dbReference>
<feature type="compositionally biased region" description="Basic residues" evidence="8">
    <location>
        <begin position="94"/>
        <end position="107"/>
    </location>
</feature>
<dbReference type="InterPro" id="IPR000352">
    <property type="entry name" value="Pep_chain_release_fac_I"/>
</dbReference>
<feature type="region of interest" description="Disordered" evidence="8">
    <location>
        <begin position="415"/>
        <end position="484"/>
    </location>
</feature>
<dbReference type="STRING" id="7167.A0A182F5K4"/>
<dbReference type="InterPro" id="IPR007177">
    <property type="entry name" value="Tsr3_C"/>
</dbReference>
<dbReference type="EnsemblMetazoa" id="AALB001747-RA">
    <property type="protein sequence ID" value="AALB001747-PA"/>
    <property type="gene ID" value="AALB001747"/>
</dbReference>
<feature type="compositionally biased region" description="Basic and acidic residues" evidence="8">
    <location>
        <begin position="158"/>
        <end position="169"/>
    </location>
</feature>
<evidence type="ECO:0000256" key="8">
    <source>
        <dbReference type="SAM" id="MobiDB-lite"/>
    </source>
</evidence>
<dbReference type="Pfam" id="PF00472">
    <property type="entry name" value="RF-1"/>
    <property type="match status" value="1"/>
</dbReference>
<dbReference type="SUPFAM" id="SSF110916">
    <property type="entry name" value="Peptidyl-tRNA hydrolase domain-like"/>
    <property type="match status" value="1"/>
</dbReference>
<dbReference type="GO" id="GO:0000455">
    <property type="term" value="P:enzyme-directed rRNA pseudouridine synthesis"/>
    <property type="evidence" value="ECO:0007669"/>
    <property type="project" value="UniProtKB-UniRule"/>
</dbReference>
<dbReference type="SUPFAM" id="SSF57959">
    <property type="entry name" value="Leucine zipper domain"/>
    <property type="match status" value="1"/>
</dbReference>
<dbReference type="VEuPathDB" id="VectorBase:AALB20_030851"/>
<feature type="binding site" evidence="6">
    <location>
        <position position="238"/>
    </location>
    <ligand>
        <name>S-adenosyl-L-methionine</name>
        <dbReference type="ChEBI" id="CHEBI:59789"/>
    </ligand>
</feature>
<dbReference type="GO" id="GO:0003700">
    <property type="term" value="F:DNA-binding transcription factor activity"/>
    <property type="evidence" value="ECO:0007669"/>
    <property type="project" value="InterPro"/>
</dbReference>
<evidence type="ECO:0000256" key="4">
    <source>
        <dbReference type="ARBA" id="ARBA00022679"/>
    </source>
</evidence>
<evidence type="ECO:0000313" key="10">
    <source>
        <dbReference type="Proteomes" id="UP000069272"/>
    </source>
</evidence>
<dbReference type="GO" id="GO:0005634">
    <property type="term" value="C:nucleus"/>
    <property type="evidence" value="ECO:0007669"/>
    <property type="project" value="UniProtKB-ARBA"/>
</dbReference>
<comment type="similarity">
    <text evidence="6">Belongs to the TDD superfamily. TSR3 family.</text>
</comment>
<feature type="compositionally biased region" description="Basic and acidic residues" evidence="8">
    <location>
        <begin position="464"/>
        <end position="484"/>
    </location>
</feature>
<sequence>MNKLNITYSRSSGPGGQNVNTVSTKVDIRFHLESATWLPEATRKRLAELQKGRITKDGFLVIKSELTRSQQMNTADALERLRSFIRQAEQPLSKMHKSRGGGRRKNNFRQQRPDRENRHLAEKLSDLAVESDDSSDTEQENDEDHSGSETCSENESSAEPKQKNKFDVGKPAKFPVSMWDLKHCDPKKCSGRKLARHGLIKTLRLGQKFPGLVLTPVGTNCVSPLDRDIIKTSGIAVVDCSWAKLDETPFHKMRSPNPRLLPFLVAANPINYGKPCKLSCVEAIAATMYITGFKKEALWYLNKFSWGHAFVELNEELLNIYASCANSQEILEAQKKYLETESIDPQEEPSYPSTKKHDLSLNLEMPLKGAPGGLFADQTPTPTRLIGKCEEVGLFEDLQKVNPFDETFRRAVESRTSVKEKLKEHLQKPRNKGPSARPADKRLEGGTKRSSDERQGVCNSAPKASKEELPEATESKPDALKQERWKAAAKRYRIRRKEDQDKLQQRSIELEQENIRLRTELTKLRHAHRHCSVTQQMNLAATLASQSSSVGEPVILNATGPNQPPFLLTSPQQRLITSHIVNSHTMNTKPIFIVIGAGAASAEQDGTLPS</sequence>
<keyword evidence="2 6" id="KW-0690">Ribosome biogenesis</keyword>
<evidence type="ECO:0000256" key="6">
    <source>
        <dbReference type="HAMAP-Rule" id="MF_03146"/>
    </source>
</evidence>
<feature type="binding site" evidence="6">
    <location>
        <position position="261"/>
    </location>
    <ligand>
        <name>S-adenosyl-L-methionine</name>
        <dbReference type="ChEBI" id="CHEBI:59789"/>
    </ligand>
</feature>
<dbReference type="GO" id="GO:1904047">
    <property type="term" value="F:S-adenosyl-L-methionine binding"/>
    <property type="evidence" value="ECO:0007669"/>
    <property type="project" value="UniProtKB-UniRule"/>
</dbReference>
<dbReference type="NCBIfam" id="NF002621">
    <property type="entry name" value="PRK02287.1"/>
    <property type="match status" value="1"/>
</dbReference>
<keyword evidence="7" id="KW-0175">Coiled coil</keyword>
<accession>A0A182F5K4</accession>
<evidence type="ECO:0000256" key="7">
    <source>
        <dbReference type="SAM" id="Coils"/>
    </source>
</evidence>
<comment type="caution">
    <text evidence="6">Lacks conserved residue(s) required for the propagation of feature annotation.</text>
</comment>
<keyword evidence="5 6" id="KW-0949">S-adenosyl-L-methionine</keyword>
<dbReference type="AlphaFoldDB" id="A0A182F5K4"/>
<dbReference type="GO" id="GO:0106388">
    <property type="term" value="F:rRNA small subunit aminocarboxypropyltransferase activity"/>
    <property type="evidence" value="ECO:0007669"/>
    <property type="project" value="UniProtKB-EC"/>
</dbReference>
<dbReference type="Pfam" id="PF04068">
    <property type="entry name" value="Fer4_RLI"/>
    <property type="match status" value="1"/>
</dbReference>
<dbReference type="Gene3D" id="3.30.160.20">
    <property type="match status" value="1"/>
</dbReference>
<dbReference type="PANTHER" id="PTHR20426">
    <property type="entry name" value="RIBOSOME BIOGENESIS PROTEIN TSR3 HOMOLOG"/>
    <property type="match status" value="1"/>
</dbReference>
<reference evidence="9 10" key="1">
    <citation type="journal article" date="2017" name="G3 (Bethesda)">
        <title>The Physical Genome Mapping of Anopheles albimanus Corrected Scaffold Misassemblies and Identified Interarm Rearrangements in Genus Anopheles.</title>
        <authorList>
            <person name="Artemov G.N."/>
            <person name="Peery A.N."/>
            <person name="Jiang X."/>
            <person name="Tu Z."/>
            <person name="Stegniy V.N."/>
            <person name="Sharakhova M.V."/>
            <person name="Sharakhov I.V."/>
        </authorList>
    </citation>
    <scope>NUCLEOTIDE SEQUENCE [LARGE SCALE GENOMIC DNA]</scope>
    <source>
        <strain evidence="9 10">ALBI9_A</strain>
    </source>
</reference>
<dbReference type="Pfam" id="PF04034">
    <property type="entry name" value="Ribo_biogen_C"/>
    <property type="match status" value="1"/>
</dbReference>
<dbReference type="EC" id="2.5.1.157" evidence="6"/>
<feature type="region of interest" description="Disordered" evidence="8">
    <location>
        <begin position="1"/>
        <end position="20"/>
    </location>
</feature>
<feature type="compositionally biased region" description="Basic and acidic residues" evidence="8">
    <location>
        <begin position="415"/>
        <end position="427"/>
    </location>
</feature>
<feature type="coiled-coil region" evidence="7">
    <location>
        <begin position="500"/>
        <end position="527"/>
    </location>
</feature>
<feature type="compositionally biased region" description="Polar residues" evidence="8">
    <location>
        <begin position="148"/>
        <end position="157"/>
    </location>
</feature>
<feature type="binding site" evidence="6">
    <location>
        <position position="190"/>
    </location>
    <ligand>
        <name>S-adenosyl-L-methionine</name>
        <dbReference type="ChEBI" id="CHEBI:59789"/>
    </ligand>
</feature>
<evidence type="ECO:0000256" key="3">
    <source>
        <dbReference type="ARBA" id="ARBA00022552"/>
    </source>
</evidence>
<comment type="function">
    <text evidence="6">Aminocarboxypropyltransferase that catalyzes the aminocarboxypropyl transfer on pseudouridine in 18S rRNA. It constitutes the last step in biosynthesis of the hypermodified N1-methyl-N3-(3-amino-3-carboxypropyl) pseudouridine (m1acp3-Psi).</text>
</comment>
<reference evidence="9" key="2">
    <citation type="submission" date="2022-08" db="UniProtKB">
        <authorList>
            <consortium name="EnsemblMetazoa"/>
        </authorList>
    </citation>
    <scope>IDENTIFICATION</scope>
    <source>
        <strain evidence="9">STECLA/ALBI9_A</strain>
    </source>
</reference>
<dbReference type="InterPro" id="IPR004827">
    <property type="entry name" value="bZIP"/>
</dbReference>
<evidence type="ECO:0000313" key="9">
    <source>
        <dbReference type="EnsemblMetazoa" id="AALB001747-PA"/>
    </source>
</evidence>
<keyword evidence="3 6" id="KW-0698">rRNA processing</keyword>
<organism evidence="9 10">
    <name type="scientific">Anopheles albimanus</name>
    <name type="common">New world malaria mosquito</name>
    <dbReference type="NCBI Taxonomy" id="7167"/>
    <lineage>
        <taxon>Eukaryota</taxon>
        <taxon>Metazoa</taxon>
        <taxon>Ecdysozoa</taxon>
        <taxon>Arthropoda</taxon>
        <taxon>Hexapoda</taxon>
        <taxon>Insecta</taxon>
        <taxon>Pterygota</taxon>
        <taxon>Neoptera</taxon>
        <taxon>Endopterygota</taxon>
        <taxon>Diptera</taxon>
        <taxon>Nematocera</taxon>
        <taxon>Culicoidea</taxon>
        <taxon>Culicidae</taxon>
        <taxon>Anophelinae</taxon>
        <taxon>Anopheles</taxon>
    </lineage>
</organism>
<dbReference type="FunFam" id="3.30.160.20:FF:000046">
    <property type="entry name" value="Peptidyl-tRNA hydrolase ICT1"/>
    <property type="match status" value="1"/>
</dbReference>
<proteinExistence type="inferred from homology"/>
<comment type="catalytic activity">
    <reaction evidence="6">
        <text>an N(1)-methylpseudouridine in rRNA + S-adenosyl-L-methionine = N(1)-methyl-N(3)-[(3S)-3-amino-3-carboxypropyl]pseudouridine in rRNA + S-methyl-5'-thioadenosine + H(+)</text>
        <dbReference type="Rhea" id="RHEA:63296"/>
        <dbReference type="Rhea" id="RHEA-COMP:11634"/>
        <dbReference type="Rhea" id="RHEA-COMP:16310"/>
        <dbReference type="ChEBI" id="CHEBI:15378"/>
        <dbReference type="ChEBI" id="CHEBI:17509"/>
        <dbReference type="ChEBI" id="CHEBI:59789"/>
        <dbReference type="ChEBI" id="CHEBI:74890"/>
        <dbReference type="ChEBI" id="CHEBI:146234"/>
        <dbReference type="EC" id="2.5.1.157"/>
    </reaction>
</comment>
<dbReference type="PROSITE" id="PS50217">
    <property type="entry name" value="BZIP"/>
    <property type="match status" value="1"/>
</dbReference>
<dbReference type="InterPro" id="IPR007209">
    <property type="entry name" value="RNaseL-inhib-like_metal-bd_dom"/>
</dbReference>
<feature type="compositionally biased region" description="Basic and acidic residues" evidence="8">
    <location>
        <begin position="438"/>
        <end position="455"/>
    </location>
</feature>
<dbReference type="VEuPathDB" id="VectorBase:AALB20_026351"/>
<protein>
    <recommendedName>
        <fullName evidence="6">18S rRNA aminocarboxypropyltransferase</fullName>
        <ecNumber evidence="6">2.5.1.157</ecNumber>
    </recommendedName>
</protein>
<dbReference type="HAMAP" id="MF_01116">
    <property type="entry name" value="TSR3"/>
    <property type="match status" value="1"/>
</dbReference>
<dbReference type="CDD" id="cd14686">
    <property type="entry name" value="bZIP"/>
    <property type="match status" value="1"/>
</dbReference>
<dbReference type="Proteomes" id="UP000069272">
    <property type="component" value="Chromosome 2L"/>
</dbReference>
<dbReference type="PANTHER" id="PTHR20426:SF0">
    <property type="entry name" value="18S RRNA AMINOCARBOXYPROPYLTRANSFERASE"/>
    <property type="match status" value="1"/>
</dbReference>
<dbReference type="VEuPathDB" id="VectorBase:AALB001747"/>
<evidence type="ECO:0000256" key="5">
    <source>
        <dbReference type="ARBA" id="ARBA00022691"/>
    </source>
</evidence>
<feature type="region of interest" description="Disordered" evidence="8">
    <location>
        <begin position="88"/>
        <end position="169"/>
    </location>
</feature>
<keyword evidence="4 6" id="KW-0808">Transferase</keyword>
<dbReference type="GO" id="GO:0030490">
    <property type="term" value="P:maturation of SSU-rRNA"/>
    <property type="evidence" value="ECO:0007669"/>
    <property type="project" value="TreeGrafter"/>
</dbReference>
<dbReference type="PROSITE" id="PS00745">
    <property type="entry name" value="RF_PROK_I"/>
    <property type="match status" value="1"/>
</dbReference>